<protein>
    <submittedName>
        <fullName evidence="2">Uncharacterized protein</fullName>
    </submittedName>
</protein>
<organism evidence="2 3">
    <name type="scientific">Halopseudomonas salina</name>
    <dbReference type="NCBI Taxonomy" id="1323744"/>
    <lineage>
        <taxon>Bacteria</taxon>
        <taxon>Pseudomonadati</taxon>
        <taxon>Pseudomonadota</taxon>
        <taxon>Gammaproteobacteria</taxon>
        <taxon>Pseudomonadales</taxon>
        <taxon>Pseudomonadaceae</taxon>
        <taxon>Halopseudomonas</taxon>
    </lineage>
</organism>
<evidence type="ECO:0000313" key="3">
    <source>
        <dbReference type="Proteomes" id="UP000638188"/>
    </source>
</evidence>
<keyword evidence="1" id="KW-1133">Transmembrane helix</keyword>
<feature type="transmembrane region" description="Helical" evidence="1">
    <location>
        <begin position="56"/>
        <end position="74"/>
    </location>
</feature>
<dbReference type="Proteomes" id="UP000638188">
    <property type="component" value="Unassembled WGS sequence"/>
</dbReference>
<sequence>MQWVVWALEAAFSDDQVTIQVPTGGQQDVAQRLFRQVHGAGCRDQDTVLVKQPDGLFVQAAIGSFAVALIFALLDEGWRISDDHVELLARRFELAQGIHHVAFND</sequence>
<dbReference type="EMBL" id="BMFF01000005">
    <property type="protein sequence ID" value="GGD06281.1"/>
    <property type="molecule type" value="Genomic_DNA"/>
</dbReference>
<evidence type="ECO:0000256" key="1">
    <source>
        <dbReference type="SAM" id="Phobius"/>
    </source>
</evidence>
<comment type="caution">
    <text evidence="2">The sequence shown here is derived from an EMBL/GenBank/DDBJ whole genome shotgun (WGS) entry which is preliminary data.</text>
</comment>
<name>A0ABQ1PY04_9GAMM</name>
<keyword evidence="1" id="KW-0472">Membrane</keyword>
<keyword evidence="3" id="KW-1185">Reference proteome</keyword>
<evidence type="ECO:0000313" key="2">
    <source>
        <dbReference type="EMBL" id="GGD06281.1"/>
    </source>
</evidence>
<reference evidence="3" key="1">
    <citation type="journal article" date="2019" name="Int. J. Syst. Evol. Microbiol.">
        <title>The Global Catalogue of Microorganisms (GCM) 10K type strain sequencing project: providing services to taxonomists for standard genome sequencing and annotation.</title>
        <authorList>
            <consortium name="The Broad Institute Genomics Platform"/>
            <consortium name="The Broad Institute Genome Sequencing Center for Infectious Disease"/>
            <person name="Wu L."/>
            <person name="Ma J."/>
        </authorList>
    </citation>
    <scope>NUCLEOTIDE SEQUENCE [LARGE SCALE GENOMIC DNA]</scope>
    <source>
        <strain evidence="3">CGMCC 1.12482</strain>
    </source>
</reference>
<gene>
    <name evidence="2" type="ORF">GCM10007418_26640</name>
</gene>
<keyword evidence="1" id="KW-0812">Transmembrane</keyword>
<accession>A0ABQ1PY04</accession>
<proteinExistence type="predicted"/>